<dbReference type="RefSeq" id="WP_210657675.1">
    <property type="nucleotide sequence ID" value="NZ_JAGKQQ010000001.1"/>
</dbReference>
<dbReference type="InterPro" id="IPR011009">
    <property type="entry name" value="Kinase-like_dom_sf"/>
</dbReference>
<organism evidence="2 3">
    <name type="scientific">Gemmata palustris</name>
    <dbReference type="NCBI Taxonomy" id="2822762"/>
    <lineage>
        <taxon>Bacteria</taxon>
        <taxon>Pseudomonadati</taxon>
        <taxon>Planctomycetota</taxon>
        <taxon>Planctomycetia</taxon>
        <taxon>Gemmatales</taxon>
        <taxon>Gemmataceae</taxon>
        <taxon>Gemmata</taxon>
    </lineage>
</organism>
<reference evidence="2 3" key="1">
    <citation type="submission" date="2021-04" db="EMBL/GenBank/DDBJ databases">
        <authorList>
            <person name="Ivanova A."/>
        </authorList>
    </citation>
    <scope>NUCLEOTIDE SEQUENCE [LARGE SCALE GENOMIC DNA]</scope>
    <source>
        <strain evidence="2 3">G18</strain>
    </source>
</reference>
<evidence type="ECO:0000313" key="2">
    <source>
        <dbReference type="EMBL" id="MBP3958046.1"/>
    </source>
</evidence>
<gene>
    <name evidence="2" type="ORF">J8F10_22550</name>
</gene>
<feature type="region of interest" description="Disordered" evidence="1">
    <location>
        <begin position="67"/>
        <end position="88"/>
    </location>
</feature>
<dbReference type="Proteomes" id="UP000676565">
    <property type="component" value="Unassembled WGS sequence"/>
</dbReference>
<comment type="caution">
    <text evidence="2">The sequence shown here is derived from an EMBL/GenBank/DDBJ whole genome shotgun (WGS) entry which is preliminary data.</text>
</comment>
<keyword evidence="3" id="KW-1185">Reference proteome</keyword>
<protein>
    <recommendedName>
        <fullName evidence="4">Protein kinase domain-containing protein</fullName>
    </recommendedName>
</protein>
<evidence type="ECO:0008006" key="4">
    <source>
        <dbReference type="Google" id="ProtNLM"/>
    </source>
</evidence>
<dbReference type="EMBL" id="JAGKQQ010000001">
    <property type="protein sequence ID" value="MBP3958046.1"/>
    <property type="molecule type" value="Genomic_DNA"/>
</dbReference>
<evidence type="ECO:0000256" key="1">
    <source>
        <dbReference type="SAM" id="MobiDB-lite"/>
    </source>
</evidence>
<name>A0ABS5BWI4_9BACT</name>
<sequence length="88" mass="9385">MRALLAQNLDADESLFDSMSAAFASASVLTFAAPELAVSPLDPTPAGDQYALGAVCYFALTGLPRTRTRHSRSNSARSGTARRHRSRS</sequence>
<accession>A0ABS5BWI4</accession>
<dbReference type="SUPFAM" id="SSF56112">
    <property type="entry name" value="Protein kinase-like (PK-like)"/>
    <property type="match status" value="1"/>
</dbReference>
<proteinExistence type="predicted"/>
<evidence type="ECO:0000313" key="3">
    <source>
        <dbReference type="Proteomes" id="UP000676565"/>
    </source>
</evidence>